<comment type="caution">
    <text evidence="1">The sequence shown here is derived from an EMBL/GenBank/DDBJ whole genome shotgun (WGS) entry which is preliminary data.</text>
</comment>
<dbReference type="PANTHER" id="PTHR35602:SF3">
    <property type="entry name" value="ESTERASE YQIA"/>
    <property type="match status" value="1"/>
</dbReference>
<accession>A0A6P0CI77</accession>
<dbReference type="AlphaFoldDB" id="A0A6P0CI77"/>
<dbReference type="RefSeq" id="WP_164355121.1">
    <property type="nucleotide sequence ID" value="NZ_JAABNT010000013.1"/>
</dbReference>
<keyword evidence="2" id="KW-1185">Reference proteome</keyword>
<proteinExistence type="predicted"/>
<gene>
    <name evidence="1" type="ORF">GV827_17545</name>
</gene>
<evidence type="ECO:0000313" key="2">
    <source>
        <dbReference type="Proteomes" id="UP000468591"/>
    </source>
</evidence>
<organism evidence="1 2">
    <name type="scientific">Sulfitobacter sediminilitoris</name>
    <dbReference type="NCBI Taxonomy" id="2698830"/>
    <lineage>
        <taxon>Bacteria</taxon>
        <taxon>Pseudomonadati</taxon>
        <taxon>Pseudomonadota</taxon>
        <taxon>Alphaproteobacteria</taxon>
        <taxon>Rhodobacterales</taxon>
        <taxon>Roseobacteraceae</taxon>
        <taxon>Sulfitobacter</taxon>
    </lineage>
</organism>
<dbReference type="Proteomes" id="UP000468591">
    <property type="component" value="Unassembled WGS sequence"/>
</dbReference>
<dbReference type="InterPro" id="IPR029058">
    <property type="entry name" value="AB_hydrolase_fold"/>
</dbReference>
<reference evidence="1 2" key="1">
    <citation type="submission" date="2020-01" db="EMBL/GenBank/DDBJ databases">
        <title>Sulfitobacter sediminilitoris sp. nov., isolated from a tidal flat.</title>
        <authorList>
            <person name="Park S."/>
            <person name="Yoon J.-H."/>
        </authorList>
    </citation>
    <scope>NUCLEOTIDE SEQUENCE [LARGE SCALE GENOMIC DNA]</scope>
    <source>
        <strain evidence="1 2">JBTF-M27</strain>
    </source>
</reference>
<evidence type="ECO:0008006" key="3">
    <source>
        <dbReference type="Google" id="ProtNLM"/>
    </source>
</evidence>
<sequence length="197" mass="21587">MSKTDRRAVDRIMYCHGFASNFDPQKDKVQALSMLAQVQGVTVDYTSPPEKVFEAFAAELSGSTRTLLIGTSMGGFFAAWLGSAFNLPFIAINPAVSPATSLQKYLGRGQTHFGTPYDLKNDVVQAYEELQFRLDGPGEIVLDLGDEVIDARDTLAMVAKRLLVTTFEGGSHRFDHMSELVTILAAKFDFKVPSPEA</sequence>
<evidence type="ECO:0000313" key="1">
    <source>
        <dbReference type="EMBL" id="NEK24193.1"/>
    </source>
</evidence>
<dbReference type="EMBL" id="JAABNT010000013">
    <property type="protein sequence ID" value="NEK24193.1"/>
    <property type="molecule type" value="Genomic_DNA"/>
</dbReference>
<dbReference type="InterPro" id="IPR008886">
    <property type="entry name" value="UPF0227/Esterase_YqiA"/>
</dbReference>
<name>A0A6P0CI77_9RHOB</name>
<dbReference type="SUPFAM" id="SSF53474">
    <property type="entry name" value="alpha/beta-Hydrolases"/>
    <property type="match status" value="1"/>
</dbReference>
<dbReference type="Pfam" id="PF05728">
    <property type="entry name" value="UPF0227"/>
    <property type="match status" value="1"/>
</dbReference>
<dbReference type="Gene3D" id="3.40.50.1820">
    <property type="entry name" value="alpha/beta hydrolase"/>
    <property type="match status" value="1"/>
</dbReference>
<protein>
    <recommendedName>
        <fullName evidence="3">Esterase</fullName>
    </recommendedName>
</protein>
<dbReference type="PANTHER" id="PTHR35602">
    <property type="entry name" value="ESTERASE YQIA-RELATED"/>
    <property type="match status" value="1"/>
</dbReference>